<protein>
    <submittedName>
        <fullName evidence="1">Uncharacterized protein</fullName>
    </submittedName>
</protein>
<accession>A2A0A2</accession>
<dbReference type="EMBL" id="AAWS01000095">
    <property type="protein sequence ID" value="EAY23945.1"/>
    <property type="molecule type" value="Genomic_DNA"/>
</dbReference>
<proteinExistence type="predicted"/>
<dbReference type="AlphaFoldDB" id="A2A0A2"/>
<organism evidence="1 2">
    <name type="scientific">Microscilla marina ATCC 23134</name>
    <dbReference type="NCBI Taxonomy" id="313606"/>
    <lineage>
        <taxon>Bacteria</taxon>
        <taxon>Pseudomonadati</taxon>
        <taxon>Bacteroidota</taxon>
        <taxon>Cytophagia</taxon>
        <taxon>Cytophagales</taxon>
        <taxon>Microscillaceae</taxon>
        <taxon>Microscilla</taxon>
    </lineage>
</organism>
<evidence type="ECO:0000313" key="1">
    <source>
        <dbReference type="EMBL" id="EAY23945.1"/>
    </source>
</evidence>
<sequence length="40" mass="4317">MPGQPIEYALSSNIKKLSTAKKPKICIFCKGHGEPPFDAA</sequence>
<name>A2A0A2_MICM2</name>
<comment type="caution">
    <text evidence="1">The sequence shown here is derived from an EMBL/GenBank/DDBJ whole genome shotgun (WGS) entry which is preliminary data.</text>
</comment>
<dbReference type="Proteomes" id="UP000004095">
    <property type="component" value="Unassembled WGS sequence"/>
</dbReference>
<evidence type="ECO:0000313" key="2">
    <source>
        <dbReference type="Proteomes" id="UP000004095"/>
    </source>
</evidence>
<keyword evidence="2" id="KW-1185">Reference proteome</keyword>
<gene>
    <name evidence="1" type="ORF">M23134_01803</name>
</gene>
<reference evidence="1 2" key="1">
    <citation type="submission" date="2007-01" db="EMBL/GenBank/DDBJ databases">
        <authorList>
            <person name="Haygood M."/>
            <person name="Podell S."/>
            <person name="Anderson C."/>
            <person name="Hopkinson B."/>
            <person name="Roe K."/>
            <person name="Barbeau K."/>
            <person name="Gaasterland T."/>
            <person name="Ferriera S."/>
            <person name="Johnson J."/>
            <person name="Kravitz S."/>
            <person name="Beeson K."/>
            <person name="Sutton G."/>
            <person name="Rogers Y.-H."/>
            <person name="Friedman R."/>
            <person name="Frazier M."/>
            <person name="Venter J.C."/>
        </authorList>
    </citation>
    <scope>NUCLEOTIDE SEQUENCE [LARGE SCALE GENOMIC DNA]</scope>
    <source>
        <strain evidence="1 2">ATCC 23134</strain>
    </source>
</reference>